<accession>A0A1X0A4E6</accession>
<evidence type="ECO:0000256" key="4">
    <source>
        <dbReference type="PROSITE-ProRule" id="PRU01248"/>
    </source>
</evidence>
<evidence type="ECO:0000256" key="3">
    <source>
        <dbReference type="ARBA" id="ARBA00023172"/>
    </source>
</evidence>
<keyword evidence="8" id="KW-1185">Reference proteome</keyword>
<protein>
    <submittedName>
        <fullName evidence="7">Integrase</fullName>
    </submittedName>
</protein>
<evidence type="ECO:0000256" key="1">
    <source>
        <dbReference type="ARBA" id="ARBA00008857"/>
    </source>
</evidence>
<dbReference type="GO" id="GO:0003677">
    <property type="term" value="F:DNA binding"/>
    <property type="evidence" value="ECO:0007669"/>
    <property type="project" value="UniProtKB-UniRule"/>
</dbReference>
<evidence type="ECO:0000313" key="8">
    <source>
        <dbReference type="Proteomes" id="UP000192448"/>
    </source>
</evidence>
<dbReference type="InterPro" id="IPR002104">
    <property type="entry name" value="Integrase_catalytic"/>
</dbReference>
<organism evidence="7 8">
    <name type="scientific">Mycobacterium aquaticum</name>
    <dbReference type="NCBI Taxonomy" id="1927124"/>
    <lineage>
        <taxon>Bacteria</taxon>
        <taxon>Bacillati</taxon>
        <taxon>Actinomycetota</taxon>
        <taxon>Actinomycetes</taxon>
        <taxon>Mycobacteriales</taxon>
        <taxon>Mycobacteriaceae</taxon>
        <taxon>Mycobacterium</taxon>
    </lineage>
</organism>
<dbReference type="InterPro" id="IPR044068">
    <property type="entry name" value="CB"/>
</dbReference>
<evidence type="ECO:0000256" key="2">
    <source>
        <dbReference type="ARBA" id="ARBA00023125"/>
    </source>
</evidence>
<dbReference type="InterPro" id="IPR011010">
    <property type="entry name" value="DNA_brk_join_enz"/>
</dbReference>
<proteinExistence type="inferred from homology"/>
<dbReference type="InterPro" id="IPR013762">
    <property type="entry name" value="Integrase-like_cat_sf"/>
</dbReference>
<dbReference type="GO" id="GO:0015074">
    <property type="term" value="P:DNA integration"/>
    <property type="evidence" value="ECO:0007669"/>
    <property type="project" value="InterPro"/>
</dbReference>
<comment type="similarity">
    <text evidence="1">Belongs to the 'phage' integrase family.</text>
</comment>
<dbReference type="PANTHER" id="PTHR30349:SF41">
    <property type="entry name" value="INTEGRASE_RECOMBINASE PROTEIN MJ0367-RELATED"/>
    <property type="match status" value="1"/>
</dbReference>
<dbReference type="PANTHER" id="PTHR30349">
    <property type="entry name" value="PHAGE INTEGRASE-RELATED"/>
    <property type="match status" value="1"/>
</dbReference>
<dbReference type="PROSITE" id="PS51900">
    <property type="entry name" value="CB"/>
    <property type="match status" value="1"/>
</dbReference>
<dbReference type="SUPFAM" id="SSF56349">
    <property type="entry name" value="DNA breaking-rejoining enzymes"/>
    <property type="match status" value="1"/>
</dbReference>
<evidence type="ECO:0000259" key="5">
    <source>
        <dbReference type="PROSITE" id="PS51898"/>
    </source>
</evidence>
<dbReference type="AlphaFoldDB" id="A0A1X0A4E6"/>
<name>A0A1X0A4E6_9MYCO</name>
<feature type="domain" description="Core-binding (CB)" evidence="6">
    <location>
        <begin position="1"/>
        <end position="82"/>
    </location>
</feature>
<keyword evidence="3" id="KW-0233">DNA recombination</keyword>
<dbReference type="PROSITE" id="PS51898">
    <property type="entry name" value="TYR_RECOMBINASE"/>
    <property type="match status" value="1"/>
</dbReference>
<feature type="domain" description="Tyr recombinase" evidence="5">
    <location>
        <begin position="103"/>
        <end position="271"/>
    </location>
</feature>
<dbReference type="STRING" id="1927124.BST13_33375"/>
<dbReference type="Gene3D" id="1.10.443.10">
    <property type="entry name" value="Intergrase catalytic core"/>
    <property type="match status" value="1"/>
</dbReference>
<dbReference type="InterPro" id="IPR050090">
    <property type="entry name" value="Tyrosine_recombinase_XerCD"/>
</dbReference>
<dbReference type="EMBL" id="MVHF01000055">
    <property type="protein sequence ID" value="ORA24872.1"/>
    <property type="molecule type" value="Genomic_DNA"/>
</dbReference>
<dbReference type="Proteomes" id="UP000192448">
    <property type="component" value="Unassembled WGS sequence"/>
</dbReference>
<keyword evidence="2 4" id="KW-0238">DNA-binding</keyword>
<evidence type="ECO:0000313" key="7">
    <source>
        <dbReference type="EMBL" id="ORA24872.1"/>
    </source>
</evidence>
<dbReference type="GO" id="GO:0006310">
    <property type="term" value="P:DNA recombination"/>
    <property type="evidence" value="ECO:0007669"/>
    <property type="project" value="UniProtKB-KW"/>
</dbReference>
<reference evidence="7 8" key="1">
    <citation type="submission" date="2017-02" db="EMBL/GenBank/DDBJ databases">
        <title>The new phylogeny of genus Mycobacterium.</title>
        <authorList>
            <person name="Tortoli E."/>
            <person name="Trovato A."/>
            <person name="Cirillo D.M."/>
        </authorList>
    </citation>
    <scope>NUCLEOTIDE SEQUENCE [LARGE SCALE GENOMIC DNA]</scope>
    <source>
        <strain evidence="7 8">RW6</strain>
    </source>
</reference>
<dbReference type="Pfam" id="PF00589">
    <property type="entry name" value="Phage_integrase"/>
    <property type="match status" value="1"/>
</dbReference>
<comment type="caution">
    <text evidence="7">The sequence shown here is derived from an EMBL/GenBank/DDBJ whole genome shotgun (WGS) entry which is preliminary data.</text>
</comment>
<evidence type="ECO:0000259" key="6">
    <source>
        <dbReference type="PROSITE" id="PS51900"/>
    </source>
</evidence>
<sequence>MQVTHPLIIEWEMWHVAARKSPNTTVERIRVINQFGDEARCDPATASSLIIMRWLQSHVDDWSDSTAATYHSYLRSWFKWLILQDHRVDNPMLKLGSPKYPDRVPRPVPDDELMQLLTTRMHHRTRVMILLAALAGMRVSEIARVRGEDINVSAGLIYMIGKGKKRDALPLHPLLIEAAQTMPIKGWWFPSNSRRPGQHVRGKAVSDIIGRTMKRAGVRGTPHSLRHWFGTTLLDEGTDVRVVQTLLRHRSLATTAIYTKVPDRHRHEAVRQLDPFRARRPIE</sequence>
<gene>
    <name evidence="7" type="ORF">BST13_33375</name>
</gene>